<dbReference type="PANTHER" id="PTHR40392">
    <property type="entry name" value="2-PHOSPHO-L-LACTATE GUANYLYLTRANSFERASE"/>
    <property type="match status" value="1"/>
</dbReference>
<keyword evidence="3 5" id="KW-0547">Nucleotide-binding</keyword>
<dbReference type="AlphaFoldDB" id="A0A1H4VYI7"/>
<evidence type="ECO:0000256" key="1">
    <source>
        <dbReference type="ARBA" id="ARBA00022679"/>
    </source>
</evidence>
<accession>A0A1H4VYI7</accession>
<reference evidence="6 7" key="1">
    <citation type="submission" date="2016-10" db="EMBL/GenBank/DDBJ databases">
        <authorList>
            <person name="de Groot N.N."/>
        </authorList>
    </citation>
    <scope>NUCLEOTIDE SEQUENCE [LARGE SCALE GENOMIC DNA]</scope>
    <source>
        <strain evidence="6 7">MT12</strain>
    </source>
</reference>
<evidence type="ECO:0000256" key="5">
    <source>
        <dbReference type="HAMAP-Rule" id="MF_02114"/>
    </source>
</evidence>
<comment type="similarity">
    <text evidence="5">Belongs to the CofC family.</text>
</comment>
<dbReference type="UniPathway" id="UPA00071"/>
<dbReference type="RefSeq" id="WP_092116286.1">
    <property type="nucleotide sequence ID" value="NZ_FNTH01000001.1"/>
</dbReference>
<dbReference type="GO" id="GO:0052645">
    <property type="term" value="P:F420-0 metabolic process"/>
    <property type="evidence" value="ECO:0007669"/>
    <property type="project" value="UniProtKB-UniRule"/>
</dbReference>
<sequence>MDDSETWALVPVKRFSQAKGRLGDILVATERAKLAQAMLCDVLGNLRYTRSLAGIAVVSADPEAFAIAKRFGAAMIFDEVETGVNAAVQRGLDAFQPYGRRVLVVPADIPFARPEDFEHVIRLLDHTPIVLVPALYDGGTNALAMRSPDMLEPRFGEESFRAHRALARQRQLSCSVFKSRGIGKDIDCPIDFGPYLISSQNLGTTGSFLHELKIAERFGSDDHPVPVRLF</sequence>
<dbReference type="PANTHER" id="PTHR40392:SF1">
    <property type="entry name" value="2-PHOSPHO-L-LACTATE GUANYLYLTRANSFERASE"/>
    <property type="match status" value="1"/>
</dbReference>
<keyword evidence="2 5" id="KW-0548">Nucleotidyltransferase</keyword>
<dbReference type="Pfam" id="PF01983">
    <property type="entry name" value="CofC"/>
    <property type="match status" value="1"/>
</dbReference>
<comment type="function">
    <text evidence="5">Guanylyltransferase that catalyzes the activation of (2R)-3-phosphoglycerate (3PG) as 3-[(R)-glyceryl]-diphospho-5'-guanosine, via the condensation of 3PG with GTP. It is involved in the biosynthesis of a derivative of the hydride carrier cofactor coenzyme F420, 3PG-F420.</text>
</comment>
<evidence type="ECO:0000313" key="6">
    <source>
        <dbReference type="EMBL" id="SEC86053.1"/>
    </source>
</evidence>
<dbReference type="InterPro" id="IPR029044">
    <property type="entry name" value="Nucleotide-diphossugar_trans"/>
</dbReference>
<keyword evidence="1 5" id="KW-0808">Transferase</keyword>
<dbReference type="GO" id="GO:0043814">
    <property type="term" value="F:phospholactate guanylyltransferase activity"/>
    <property type="evidence" value="ECO:0007669"/>
    <property type="project" value="InterPro"/>
</dbReference>
<dbReference type="NCBIfam" id="TIGR03552">
    <property type="entry name" value="F420_cofC"/>
    <property type="match status" value="1"/>
</dbReference>
<keyword evidence="4 5" id="KW-0342">GTP-binding</keyword>
<dbReference type="Proteomes" id="UP000198992">
    <property type="component" value="Unassembled WGS sequence"/>
</dbReference>
<proteinExistence type="inferred from homology"/>
<comment type="pathway">
    <text evidence="5">Cofactor biosynthesis; coenzyme F420 biosynthesis.</text>
</comment>
<evidence type="ECO:0000313" key="7">
    <source>
        <dbReference type="Proteomes" id="UP000198992"/>
    </source>
</evidence>
<comment type="catalytic activity">
    <reaction evidence="5">
        <text>(2R)-3-phosphoglycerate + GTP + H(+) = 3-[(R)-glyceryl]-diphospho-5'-guanosine + diphosphate</text>
        <dbReference type="Rhea" id="RHEA:63440"/>
        <dbReference type="ChEBI" id="CHEBI:15378"/>
        <dbReference type="ChEBI" id="CHEBI:33019"/>
        <dbReference type="ChEBI" id="CHEBI:37565"/>
        <dbReference type="ChEBI" id="CHEBI:58272"/>
        <dbReference type="ChEBI" id="CHEBI:147306"/>
        <dbReference type="EC" id="2.7.7.106"/>
    </reaction>
</comment>
<dbReference type="EMBL" id="FNTH01000001">
    <property type="protein sequence ID" value="SEC86053.1"/>
    <property type="molecule type" value="Genomic_DNA"/>
</dbReference>
<protein>
    <recommendedName>
        <fullName evidence="5">3-phospho-D-glycerate guanylyltransferase</fullName>
        <shortName evidence="5">3PG guanylyltransferase</shortName>
        <ecNumber evidence="5">2.7.7.106</ecNumber>
    </recommendedName>
</protein>
<dbReference type="GO" id="GO:0005525">
    <property type="term" value="F:GTP binding"/>
    <property type="evidence" value="ECO:0007669"/>
    <property type="project" value="UniProtKB-KW"/>
</dbReference>
<name>A0A1H4VYI7_9BRAD</name>
<dbReference type="Gene3D" id="3.90.550.10">
    <property type="entry name" value="Spore Coat Polysaccharide Biosynthesis Protein SpsA, Chain A"/>
    <property type="match status" value="1"/>
</dbReference>
<dbReference type="HAMAP" id="MF_02114">
    <property type="entry name" value="CofC"/>
    <property type="match status" value="1"/>
</dbReference>
<dbReference type="EC" id="2.7.7.106" evidence="5"/>
<evidence type="ECO:0000256" key="3">
    <source>
        <dbReference type="ARBA" id="ARBA00022741"/>
    </source>
</evidence>
<dbReference type="OrthoDB" id="6334386at2"/>
<gene>
    <name evidence="5" type="primary">fbiD</name>
    <name evidence="6" type="ORF">SAMN05444164_2943</name>
</gene>
<evidence type="ECO:0000256" key="4">
    <source>
        <dbReference type="ARBA" id="ARBA00023134"/>
    </source>
</evidence>
<dbReference type="SUPFAM" id="SSF53448">
    <property type="entry name" value="Nucleotide-diphospho-sugar transferases"/>
    <property type="match status" value="1"/>
</dbReference>
<dbReference type="InterPro" id="IPR002835">
    <property type="entry name" value="CofC"/>
</dbReference>
<evidence type="ECO:0000256" key="2">
    <source>
        <dbReference type="ARBA" id="ARBA00022695"/>
    </source>
</evidence>
<organism evidence="6 7">
    <name type="scientific">Bradyrhizobium erythrophlei</name>
    <dbReference type="NCBI Taxonomy" id="1437360"/>
    <lineage>
        <taxon>Bacteria</taxon>
        <taxon>Pseudomonadati</taxon>
        <taxon>Pseudomonadota</taxon>
        <taxon>Alphaproteobacteria</taxon>
        <taxon>Hyphomicrobiales</taxon>
        <taxon>Nitrobacteraceae</taxon>
        <taxon>Bradyrhizobium</taxon>
    </lineage>
</organism>